<dbReference type="Pfam" id="PF00561">
    <property type="entry name" value="Abhydrolase_1"/>
    <property type="match status" value="1"/>
</dbReference>
<accession>A0A2A4SYD3</accession>
<name>A0A2A4SYD3_9DELT</name>
<evidence type="ECO:0000313" key="2">
    <source>
        <dbReference type="EMBL" id="PCI26081.1"/>
    </source>
</evidence>
<gene>
    <name evidence="2" type="ORF">COB67_10365</name>
</gene>
<organism evidence="2 3">
    <name type="scientific">SAR324 cluster bacterium</name>
    <dbReference type="NCBI Taxonomy" id="2024889"/>
    <lineage>
        <taxon>Bacteria</taxon>
        <taxon>Deltaproteobacteria</taxon>
        <taxon>SAR324 cluster</taxon>
    </lineage>
</organism>
<protein>
    <recommendedName>
        <fullName evidence="1">AB hydrolase-1 domain-containing protein</fullName>
    </recommendedName>
</protein>
<dbReference type="Proteomes" id="UP000218113">
    <property type="component" value="Unassembled WGS sequence"/>
</dbReference>
<evidence type="ECO:0000259" key="1">
    <source>
        <dbReference type="Pfam" id="PF00561"/>
    </source>
</evidence>
<dbReference type="InterPro" id="IPR029058">
    <property type="entry name" value="AB_hydrolase_fold"/>
</dbReference>
<sequence>MSALQKAKYCGVLIMEKFNHTSGQHLEIDGAKIYFEEIGNKEKPLLLMLHGGFEDIENLNSIASYLSEHFRILGIDARGHGRSTLGDHPLTYKQMQADVEAILEHLKISTVNILGFSDGGTVAYRIAASNRVKVNKLIAIGTSWSQKDDFEALTQSIVSLWLDRTESGHPDESVRDITANTLLIRGDNDFLVSLESLMELKGKIKNSSLMNVPFAEHVVYEAQPQLTKIVIQQFLDIV</sequence>
<dbReference type="GO" id="GO:0016020">
    <property type="term" value="C:membrane"/>
    <property type="evidence" value="ECO:0007669"/>
    <property type="project" value="TreeGrafter"/>
</dbReference>
<evidence type="ECO:0000313" key="3">
    <source>
        <dbReference type="Proteomes" id="UP000218113"/>
    </source>
</evidence>
<dbReference type="PANTHER" id="PTHR43798">
    <property type="entry name" value="MONOACYLGLYCEROL LIPASE"/>
    <property type="match status" value="1"/>
</dbReference>
<feature type="domain" description="AB hydrolase-1" evidence="1">
    <location>
        <begin position="44"/>
        <end position="150"/>
    </location>
</feature>
<dbReference type="SUPFAM" id="SSF53474">
    <property type="entry name" value="alpha/beta-Hydrolases"/>
    <property type="match status" value="1"/>
</dbReference>
<dbReference type="AlphaFoldDB" id="A0A2A4SYD3"/>
<dbReference type="Gene3D" id="3.40.50.1820">
    <property type="entry name" value="alpha/beta hydrolase"/>
    <property type="match status" value="2"/>
</dbReference>
<dbReference type="InterPro" id="IPR050266">
    <property type="entry name" value="AB_hydrolase_sf"/>
</dbReference>
<dbReference type="PANTHER" id="PTHR43798:SF33">
    <property type="entry name" value="HYDROLASE, PUTATIVE (AFU_ORTHOLOGUE AFUA_2G14860)-RELATED"/>
    <property type="match status" value="1"/>
</dbReference>
<proteinExistence type="predicted"/>
<dbReference type="EMBL" id="NVSR01000102">
    <property type="protein sequence ID" value="PCI26081.1"/>
    <property type="molecule type" value="Genomic_DNA"/>
</dbReference>
<dbReference type="InterPro" id="IPR000073">
    <property type="entry name" value="AB_hydrolase_1"/>
</dbReference>
<comment type="caution">
    <text evidence="2">The sequence shown here is derived from an EMBL/GenBank/DDBJ whole genome shotgun (WGS) entry which is preliminary data.</text>
</comment>
<reference evidence="3" key="1">
    <citation type="submission" date="2017-08" db="EMBL/GenBank/DDBJ databases">
        <title>A dynamic microbial community with high functional redundancy inhabits the cold, oxic subseafloor aquifer.</title>
        <authorList>
            <person name="Tully B.J."/>
            <person name="Wheat C.G."/>
            <person name="Glazer B.T."/>
            <person name="Huber J.A."/>
        </authorList>
    </citation>
    <scope>NUCLEOTIDE SEQUENCE [LARGE SCALE GENOMIC DNA]</scope>
</reference>